<comment type="caution">
    <text evidence="16">The sequence shown here is derived from an EMBL/GenBank/DDBJ whole genome shotgun (WGS) entry which is preliminary data.</text>
</comment>
<sequence>MRWIWAVFLVIVAPYFLTFLSTFFRICFKTNKRLDWTVLLAAIAIETIHSIGVSILAFLVLPSFDPASASVIYMAVALVPAILNVIDKVFVERLQKNNKVSKCSLFDEASWLSFSFPLLGIAFQIIGIILIGLYIDRGWLSGIFVVAVLFTSVKYWENFITMGDENSILLRRLKRELHVGRTKVTCLANIWKIIITFLAVITIFTSKSDDPTAVFKSLFNDGNATIFSIFGEKSMGDNPICQYNVPLLAAAITIICEYLCYKATKTICAINCQRFGYAIPMIILPVATTFTLVGLMHTPDILKFETCDLLFSDWCVQGNGNLVDNCTELFAAFFLLYFSILLITRHVWKVNGYKHGETARIFVQPFYCGMLLDISLLLNRRRYDKEYDIVHKKKFENKKRKMLYACCATMWHETANEMTQLLKSLFRLDMKQFTTEMIAESAKDDDKVEPFDFEANVFFDDAFDPPKEGQSGPDVNDYVKTFIQVINEAGSAVHGKRITIPDGEMYRTPYGARIYWALPGGNKLVVHLKDKNKIRRKKRWSQVMYMFYILKWALVNQYGKAGLQEAAENTYLLALDGDVDFEPEAVLSLMKRMNKSPLVGAVCGRIHPIGSGPMVWYQKFEYAISHWLQKATEHVLGCVLCSPGCFSLFRGSAILHPDVLDTYTTDSTEAEHLIQYDQGEDRWLCTLLLKQGWKIEYCAESDAYTYAPEGFYEFYNQRRRWVPSTMINVLDVIMNWKQITYNNENLSFLYIVYHSVLFASVLLTPGTIFMLVFGAIILGFDSIPPWLSLVLNLIPVGIFLIMTLYASQQRQIQYAAILSAIYVFVMVIVLIGVLRTTIVEGFCSTATFFTIAVGGIFIISAIIHPKEILCIIPGLLYFLAIPAMSMLMFLYSIGNLHVVSWGTREATPDTEVKKSTQKHKPEKDEKGYFCSLGDFFGCIFCPTNTYTKEDFLYTNMINKVDRMVKGEKGEEGNDETVSYIADGKGKNTDENSASVENVDRSTIKDKNAWDDRKFKTENDEEYNLIPDRHVFNLIHVAANTDIWESEKSETTKIDEKIASRLVSAETHRSRKTAEVSDKDRTVLDMNRSIVKQKGPKFRQLSEIVEENMQKMKIDVDKMKSLEKLEGSVFQKRNSKIAERYAMKWKHHGKSFGSIVDRVLINERNKKKSDANNCIDEEKTKTTQPTPSILRKNQVDPSDKEEIKRRQSISSNDDDHIDNQRTRVEDDSNV</sequence>
<keyword evidence="10" id="KW-0325">Glycoprotein</keyword>
<keyword evidence="17" id="KW-1185">Reference proteome</keyword>
<feature type="transmembrane region" description="Helical" evidence="14">
    <location>
        <begin position="243"/>
        <end position="263"/>
    </location>
</feature>
<evidence type="ECO:0000256" key="3">
    <source>
        <dbReference type="ARBA" id="ARBA00022475"/>
    </source>
</evidence>
<evidence type="ECO:0000256" key="1">
    <source>
        <dbReference type="ARBA" id="ARBA00004651"/>
    </source>
</evidence>
<keyword evidence="3" id="KW-1003">Cell membrane</keyword>
<feature type="region of interest" description="Disordered" evidence="13">
    <location>
        <begin position="978"/>
        <end position="998"/>
    </location>
</feature>
<dbReference type="PANTHER" id="PTHR22914">
    <property type="entry name" value="CHITIN SYNTHASE"/>
    <property type="match status" value="1"/>
</dbReference>
<comment type="similarity">
    <text evidence="11">Belongs to the chitin synthase family. Class IV subfamily.</text>
</comment>
<dbReference type="GO" id="GO:0006031">
    <property type="term" value="P:chitin biosynthetic process"/>
    <property type="evidence" value="ECO:0007669"/>
    <property type="project" value="TreeGrafter"/>
</dbReference>
<feature type="compositionally biased region" description="Basic and acidic residues" evidence="13">
    <location>
        <begin position="1212"/>
        <end position="1229"/>
    </location>
</feature>
<keyword evidence="4 16" id="KW-0328">Glycosyltransferase</keyword>
<dbReference type="EC" id="2.4.1.16" evidence="2"/>
<feature type="compositionally biased region" description="Basic and acidic residues" evidence="13">
    <location>
        <begin position="1170"/>
        <end position="1180"/>
    </location>
</feature>
<dbReference type="SUPFAM" id="SSF53448">
    <property type="entry name" value="Nucleotide-diphospho-sugar transferases"/>
    <property type="match status" value="1"/>
</dbReference>
<reference evidence="16" key="1">
    <citation type="submission" date="2021-03" db="EMBL/GenBank/DDBJ databases">
        <authorList>
            <person name="Bekaert M."/>
        </authorList>
    </citation>
    <scope>NUCLEOTIDE SEQUENCE</scope>
</reference>
<dbReference type="GO" id="GO:0005886">
    <property type="term" value="C:plasma membrane"/>
    <property type="evidence" value="ECO:0007669"/>
    <property type="project" value="UniProtKB-SubCell"/>
</dbReference>
<dbReference type="Proteomes" id="UP000683360">
    <property type="component" value="Unassembled WGS sequence"/>
</dbReference>
<dbReference type="PANTHER" id="PTHR22914:SF42">
    <property type="entry name" value="CHITIN SYNTHASE"/>
    <property type="match status" value="1"/>
</dbReference>
<feature type="transmembrane region" description="Helical" evidence="14">
    <location>
        <begin position="184"/>
        <end position="204"/>
    </location>
</feature>
<evidence type="ECO:0000256" key="10">
    <source>
        <dbReference type="ARBA" id="ARBA00023180"/>
    </source>
</evidence>
<dbReference type="AlphaFoldDB" id="A0A8S3Q9T3"/>
<dbReference type="CDD" id="cd04190">
    <property type="entry name" value="Chitin_synth_C"/>
    <property type="match status" value="1"/>
</dbReference>
<evidence type="ECO:0000313" key="17">
    <source>
        <dbReference type="Proteomes" id="UP000683360"/>
    </source>
</evidence>
<feature type="transmembrane region" description="Helical" evidence="14">
    <location>
        <begin position="756"/>
        <end position="780"/>
    </location>
</feature>
<organism evidence="16 17">
    <name type="scientific">Mytilus edulis</name>
    <name type="common">Blue mussel</name>
    <dbReference type="NCBI Taxonomy" id="6550"/>
    <lineage>
        <taxon>Eukaryota</taxon>
        <taxon>Metazoa</taxon>
        <taxon>Spiralia</taxon>
        <taxon>Lophotrochozoa</taxon>
        <taxon>Mollusca</taxon>
        <taxon>Bivalvia</taxon>
        <taxon>Autobranchia</taxon>
        <taxon>Pteriomorphia</taxon>
        <taxon>Mytilida</taxon>
        <taxon>Mytiloidea</taxon>
        <taxon>Mytilidae</taxon>
        <taxon>Mytilinae</taxon>
        <taxon>Mytilus</taxon>
    </lineage>
</organism>
<feature type="domain" description="Chitin synthase chs-1/2 N-terminal putative transporter" evidence="15">
    <location>
        <begin position="5"/>
        <end position="286"/>
    </location>
</feature>
<feature type="region of interest" description="Disordered" evidence="13">
    <location>
        <begin position="1170"/>
        <end position="1229"/>
    </location>
</feature>
<feature type="transmembrane region" description="Helical" evidence="14">
    <location>
        <begin position="38"/>
        <end position="61"/>
    </location>
</feature>
<feature type="transmembrane region" description="Helical" evidence="14">
    <location>
        <begin position="786"/>
        <end position="807"/>
    </location>
</feature>
<comment type="catalytic activity">
    <reaction evidence="12">
        <text>[(1-&gt;4)-N-acetyl-beta-D-glucosaminyl](n) + UDP-N-acetyl-alpha-D-glucosamine = [(1-&gt;4)-N-acetyl-beta-D-glucosaminyl](n+1) + UDP + H(+)</text>
        <dbReference type="Rhea" id="RHEA:16637"/>
        <dbReference type="Rhea" id="RHEA-COMP:9593"/>
        <dbReference type="Rhea" id="RHEA-COMP:9595"/>
        <dbReference type="ChEBI" id="CHEBI:15378"/>
        <dbReference type="ChEBI" id="CHEBI:17029"/>
        <dbReference type="ChEBI" id="CHEBI:57705"/>
        <dbReference type="ChEBI" id="CHEBI:58223"/>
        <dbReference type="EC" id="2.4.1.16"/>
    </reaction>
</comment>
<dbReference type="OrthoDB" id="6155625at2759"/>
<evidence type="ECO:0000256" key="14">
    <source>
        <dbReference type="SAM" id="Phobius"/>
    </source>
</evidence>
<feature type="transmembrane region" description="Helical" evidence="14">
    <location>
        <begin position="111"/>
        <end position="135"/>
    </location>
</feature>
<keyword evidence="5 16" id="KW-0808">Transferase</keyword>
<evidence type="ECO:0000256" key="9">
    <source>
        <dbReference type="ARBA" id="ARBA00023136"/>
    </source>
</evidence>
<feature type="transmembrane region" description="Helical" evidence="14">
    <location>
        <begin position="846"/>
        <end position="863"/>
    </location>
</feature>
<evidence type="ECO:0000256" key="6">
    <source>
        <dbReference type="ARBA" id="ARBA00022692"/>
    </source>
</evidence>
<evidence type="ECO:0000256" key="7">
    <source>
        <dbReference type="ARBA" id="ARBA00022989"/>
    </source>
</evidence>
<keyword evidence="6 14" id="KW-0812">Transmembrane</keyword>
<feature type="transmembrane region" description="Helical" evidence="14">
    <location>
        <begin position="141"/>
        <end position="163"/>
    </location>
</feature>
<dbReference type="FunFam" id="3.90.550.10:FF:000139">
    <property type="entry name" value="Chitin synthase 8"/>
    <property type="match status" value="1"/>
</dbReference>
<evidence type="ECO:0000256" key="5">
    <source>
        <dbReference type="ARBA" id="ARBA00022679"/>
    </source>
</evidence>
<dbReference type="GO" id="GO:0004100">
    <property type="term" value="F:chitin synthase activity"/>
    <property type="evidence" value="ECO:0007669"/>
    <property type="project" value="UniProtKB-EC"/>
</dbReference>
<gene>
    <name evidence="16" type="ORF">MEDL_6022</name>
</gene>
<feature type="transmembrane region" description="Helical" evidence="14">
    <location>
        <begin position="329"/>
        <end position="348"/>
    </location>
</feature>
<evidence type="ECO:0000256" key="12">
    <source>
        <dbReference type="ARBA" id="ARBA00048014"/>
    </source>
</evidence>
<feature type="transmembrane region" description="Helical" evidence="14">
    <location>
        <begin position="6"/>
        <end position="26"/>
    </location>
</feature>
<dbReference type="InterPro" id="IPR055120">
    <property type="entry name" value="Chs-1/2_IV_N"/>
</dbReference>
<feature type="transmembrane region" description="Helical" evidence="14">
    <location>
        <begin position="275"/>
        <end position="296"/>
    </location>
</feature>
<dbReference type="Pfam" id="PF03142">
    <property type="entry name" value="Chitin_synth_2"/>
    <property type="match status" value="1"/>
</dbReference>
<evidence type="ECO:0000256" key="2">
    <source>
        <dbReference type="ARBA" id="ARBA00012543"/>
    </source>
</evidence>
<dbReference type="EMBL" id="CAJPWZ010000341">
    <property type="protein sequence ID" value="CAG2190751.1"/>
    <property type="molecule type" value="Genomic_DNA"/>
</dbReference>
<feature type="transmembrane region" description="Helical" evidence="14">
    <location>
        <begin position="67"/>
        <end position="90"/>
    </location>
</feature>
<feature type="transmembrane region" description="Helical" evidence="14">
    <location>
        <begin position="814"/>
        <end position="834"/>
    </location>
</feature>
<protein>
    <recommendedName>
        <fullName evidence="2">chitin synthase</fullName>
        <ecNumber evidence="2">2.4.1.16</ecNumber>
    </recommendedName>
</protein>
<evidence type="ECO:0000256" key="8">
    <source>
        <dbReference type="ARBA" id="ARBA00023054"/>
    </source>
</evidence>
<keyword evidence="8" id="KW-0175">Coiled coil</keyword>
<keyword evidence="7 14" id="KW-1133">Transmembrane helix</keyword>
<dbReference type="Gene3D" id="3.90.550.10">
    <property type="entry name" value="Spore Coat Polysaccharide Biosynthesis Protein SpsA, Chain A"/>
    <property type="match status" value="1"/>
</dbReference>
<dbReference type="InterPro" id="IPR004835">
    <property type="entry name" value="Chitin_synth"/>
</dbReference>
<comment type="subcellular location">
    <subcellularLocation>
        <location evidence="1">Cell membrane</location>
        <topology evidence="1">Multi-pass membrane protein</topology>
    </subcellularLocation>
</comment>
<dbReference type="Pfam" id="PF23000">
    <property type="entry name" value="ChitinSynthase_IV_N"/>
    <property type="match status" value="1"/>
</dbReference>
<evidence type="ECO:0000256" key="13">
    <source>
        <dbReference type="SAM" id="MobiDB-lite"/>
    </source>
</evidence>
<keyword evidence="9 14" id="KW-0472">Membrane</keyword>
<feature type="compositionally biased region" description="Basic and acidic residues" evidence="13">
    <location>
        <begin position="1192"/>
        <end position="1204"/>
    </location>
</feature>
<evidence type="ECO:0000313" key="16">
    <source>
        <dbReference type="EMBL" id="CAG2190751.1"/>
    </source>
</evidence>
<dbReference type="InterPro" id="IPR029044">
    <property type="entry name" value="Nucleotide-diphossugar_trans"/>
</dbReference>
<evidence type="ECO:0000256" key="4">
    <source>
        <dbReference type="ARBA" id="ARBA00022676"/>
    </source>
</evidence>
<name>A0A8S3Q9T3_MYTED</name>
<evidence type="ECO:0000256" key="11">
    <source>
        <dbReference type="ARBA" id="ARBA00046329"/>
    </source>
</evidence>
<evidence type="ECO:0000259" key="15">
    <source>
        <dbReference type="Pfam" id="PF23000"/>
    </source>
</evidence>
<proteinExistence type="inferred from homology"/>
<accession>A0A8S3Q9T3</accession>
<feature type="transmembrane region" description="Helical" evidence="14">
    <location>
        <begin position="875"/>
        <end position="894"/>
    </location>
</feature>